<organism evidence="2 3">
    <name type="scientific">Vitis vinifera</name>
    <name type="common">Grape</name>
    <dbReference type="NCBI Taxonomy" id="29760"/>
    <lineage>
        <taxon>Eukaryota</taxon>
        <taxon>Viridiplantae</taxon>
        <taxon>Streptophyta</taxon>
        <taxon>Embryophyta</taxon>
        <taxon>Tracheophyta</taxon>
        <taxon>Spermatophyta</taxon>
        <taxon>Magnoliopsida</taxon>
        <taxon>eudicotyledons</taxon>
        <taxon>Gunneridae</taxon>
        <taxon>Pentapetalae</taxon>
        <taxon>rosids</taxon>
        <taxon>Vitales</taxon>
        <taxon>Vitaceae</taxon>
        <taxon>Viteae</taxon>
        <taxon>Vitis</taxon>
    </lineage>
</organism>
<proteinExistence type="predicted"/>
<evidence type="ECO:0000313" key="2">
    <source>
        <dbReference type="EMBL" id="WKA07944.1"/>
    </source>
</evidence>
<dbReference type="Proteomes" id="UP001227230">
    <property type="component" value="Chromosome 17"/>
</dbReference>
<dbReference type="EMBL" id="CP126664">
    <property type="protein sequence ID" value="WKA07944.1"/>
    <property type="molecule type" value="Genomic_DNA"/>
</dbReference>
<accession>A0ABY9DLK7</accession>
<feature type="compositionally biased region" description="Acidic residues" evidence="1">
    <location>
        <begin position="81"/>
        <end position="113"/>
    </location>
</feature>
<feature type="region of interest" description="Disordered" evidence="1">
    <location>
        <begin position="78"/>
        <end position="132"/>
    </location>
</feature>
<protein>
    <submittedName>
        <fullName evidence="2">Uncharacterized protein</fullName>
    </submittedName>
</protein>
<evidence type="ECO:0000256" key="1">
    <source>
        <dbReference type="SAM" id="MobiDB-lite"/>
    </source>
</evidence>
<name>A0ABY9DLK7_VITVI</name>
<gene>
    <name evidence="2" type="ORF">VitviT2T_025713</name>
</gene>
<sequence length="228" mass="25324">MHDGLCRTDGVCKGCCGWVSVSVCLQNPSNVTGRRIIVVVADMADINSEVVLGMFLQQLIMETTFMFIVLTLAQVPAERSEENDNTEGDDSESLSGECVDDEETGSEEIELDFTDNAASENQNPRKRSRDGDNEASGLGYLIKVAKIYIVVSVQIKSMLLRQIGHDDDESEDRRRVVEELSKLPGFSSRDRLRVVTRIATNQAVVHLFLSLSDVEKEEMVEMMLDGTL</sequence>
<keyword evidence="3" id="KW-1185">Reference proteome</keyword>
<reference evidence="2 3" key="1">
    <citation type="journal article" date="2023" name="Hortic Res">
        <title>The complete reference genome for grapevine (Vitis vinifera L.) genetics and breeding.</title>
        <authorList>
            <person name="Shi X."/>
            <person name="Cao S."/>
            <person name="Wang X."/>
            <person name="Huang S."/>
            <person name="Wang Y."/>
            <person name="Liu Z."/>
            <person name="Liu W."/>
            <person name="Leng X."/>
            <person name="Peng Y."/>
            <person name="Wang N."/>
            <person name="Wang Y."/>
            <person name="Ma Z."/>
            <person name="Xu X."/>
            <person name="Zhang F."/>
            <person name="Xue H."/>
            <person name="Zhong H."/>
            <person name="Wang Y."/>
            <person name="Zhang K."/>
            <person name="Velt A."/>
            <person name="Avia K."/>
            <person name="Holtgrawe D."/>
            <person name="Grimplet J."/>
            <person name="Matus J.T."/>
            <person name="Ware D."/>
            <person name="Wu X."/>
            <person name="Wang H."/>
            <person name="Liu C."/>
            <person name="Fang Y."/>
            <person name="Rustenholz C."/>
            <person name="Cheng Z."/>
            <person name="Xiao H."/>
            <person name="Zhou Y."/>
        </authorList>
    </citation>
    <scope>NUCLEOTIDE SEQUENCE [LARGE SCALE GENOMIC DNA]</scope>
    <source>
        <strain evidence="3">cv. Pinot noir / PN40024</strain>
        <tissue evidence="2">Leaf</tissue>
    </source>
</reference>
<evidence type="ECO:0000313" key="3">
    <source>
        <dbReference type="Proteomes" id="UP001227230"/>
    </source>
</evidence>